<gene>
    <name evidence="7 9" type="primary">recO</name>
    <name evidence="9" type="ORF">U7230_06505</name>
</gene>
<dbReference type="Gene3D" id="1.20.1440.120">
    <property type="entry name" value="Recombination protein O, C-terminal domain"/>
    <property type="match status" value="1"/>
</dbReference>
<proteinExistence type="inferred from homology"/>
<dbReference type="InterPro" id="IPR037278">
    <property type="entry name" value="ARFGAP/RecO"/>
</dbReference>
<dbReference type="RefSeq" id="WP_324717918.1">
    <property type="nucleotide sequence ID" value="NZ_CP141615.1"/>
</dbReference>
<evidence type="ECO:0000256" key="4">
    <source>
        <dbReference type="ARBA" id="ARBA00023172"/>
    </source>
</evidence>
<dbReference type="Pfam" id="PF02565">
    <property type="entry name" value="RecO_C"/>
    <property type="match status" value="1"/>
</dbReference>
<dbReference type="InterPro" id="IPR042242">
    <property type="entry name" value="RecO_C"/>
</dbReference>
<evidence type="ECO:0000256" key="3">
    <source>
        <dbReference type="ARBA" id="ARBA00022763"/>
    </source>
</evidence>
<dbReference type="EMBL" id="CP141615">
    <property type="protein sequence ID" value="WRP18645.1"/>
    <property type="molecule type" value="Genomic_DNA"/>
</dbReference>
<evidence type="ECO:0000256" key="6">
    <source>
        <dbReference type="ARBA" id="ARBA00033409"/>
    </source>
</evidence>
<dbReference type="InterPro" id="IPR022572">
    <property type="entry name" value="DNA_rep/recomb_RecO_N"/>
</dbReference>
<organism evidence="9 10">
    <name type="scientific">Carboxydichorda subterranea</name>
    <dbReference type="NCBI Taxonomy" id="3109565"/>
    <lineage>
        <taxon>Bacteria</taxon>
        <taxon>Bacillati</taxon>
        <taxon>Bacillota</taxon>
        <taxon>Limnochordia</taxon>
        <taxon>Limnochordales</taxon>
        <taxon>Geochordaceae</taxon>
        <taxon>Carboxydichorda</taxon>
    </lineage>
</organism>
<evidence type="ECO:0000256" key="2">
    <source>
        <dbReference type="ARBA" id="ARBA00021310"/>
    </source>
</evidence>
<reference evidence="9 10" key="1">
    <citation type="journal article" date="2024" name="Front. Microbiol.">
        <title>Novel thermophilic genera Geochorda gen. nov. and Carboxydochorda gen. nov. from the deep terrestrial subsurface reveal the ecophysiological diversity in the class Limnochordia.</title>
        <authorList>
            <person name="Karnachuk O.V."/>
            <person name="Lukina A.P."/>
            <person name="Avakyan M.R."/>
            <person name="Kadnikov V.V."/>
            <person name="Begmatov S."/>
            <person name="Beletsky A.V."/>
            <person name="Vlasova K.G."/>
            <person name="Novikov A.A."/>
            <person name="Shcherbakova V.A."/>
            <person name="Mardanov A.V."/>
            <person name="Ravin N.V."/>
        </authorList>
    </citation>
    <scope>NUCLEOTIDE SEQUENCE [LARGE SCALE GENOMIC DNA]</scope>
    <source>
        <strain evidence="9 10">L945</strain>
    </source>
</reference>
<comment type="similarity">
    <text evidence="1 7">Belongs to the RecO family.</text>
</comment>
<keyword evidence="5 7" id="KW-0234">DNA repair</keyword>
<dbReference type="NCBIfam" id="TIGR00613">
    <property type="entry name" value="reco"/>
    <property type="match status" value="1"/>
</dbReference>
<evidence type="ECO:0000256" key="7">
    <source>
        <dbReference type="HAMAP-Rule" id="MF_00201"/>
    </source>
</evidence>
<dbReference type="Gene3D" id="2.40.50.140">
    <property type="entry name" value="Nucleic acid-binding proteins"/>
    <property type="match status" value="1"/>
</dbReference>
<feature type="domain" description="DNA replication/recombination mediator RecO N-terminal" evidence="8">
    <location>
        <begin position="1"/>
        <end position="76"/>
    </location>
</feature>
<dbReference type="SUPFAM" id="SSF57863">
    <property type="entry name" value="ArfGap/RecO-like zinc finger"/>
    <property type="match status" value="1"/>
</dbReference>
<keyword evidence="10" id="KW-1185">Reference proteome</keyword>
<evidence type="ECO:0000256" key="5">
    <source>
        <dbReference type="ARBA" id="ARBA00023204"/>
    </source>
</evidence>
<dbReference type="PANTHER" id="PTHR33991:SF1">
    <property type="entry name" value="DNA REPAIR PROTEIN RECO"/>
    <property type="match status" value="1"/>
</dbReference>
<evidence type="ECO:0000313" key="9">
    <source>
        <dbReference type="EMBL" id="WRP18645.1"/>
    </source>
</evidence>
<keyword evidence="3 7" id="KW-0227">DNA damage</keyword>
<sequence>MALYRVEALVLRSRNLGEADRVLTLLTRSEGKVRAVARGSRRPRNRLAGAVEPLSYGRYLLMSGRELESVQQAELMGHGLRTLREDLPRMAAASVTAQLVDLLVEEGEPSEPLFALTLQAWTALARAPVERLDALVWWFVMGLMGLLGYAPQVQRCTACGQVVEGAAMARFSAREGGLLCERCQSRDPGAPFIGGEARAILRRLQGSDAASAMRVASSAAASAQIDESLRAFVEYRLSTPPRAWTMWREIAGGQQGSLKGSVGVHGG</sequence>
<dbReference type="InterPro" id="IPR012340">
    <property type="entry name" value="NA-bd_OB-fold"/>
</dbReference>
<evidence type="ECO:0000313" key="10">
    <source>
        <dbReference type="Proteomes" id="UP001332192"/>
    </source>
</evidence>
<dbReference type="InterPro" id="IPR003717">
    <property type="entry name" value="RecO"/>
</dbReference>
<evidence type="ECO:0000259" key="8">
    <source>
        <dbReference type="Pfam" id="PF11967"/>
    </source>
</evidence>
<dbReference type="Pfam" id="PF11967">
    <property type="entry name" value="RecO_N"/>
    <property type="match status" value="1"/>
</dbReference>
<dbReference type="Proteomes" id="UP001332192">
    <property type="component" value="Chromosome"/>
</dbReference>
<dbReference type="SUPFAM" id="SSF50249">
    <property type="entry name" value="Nucleic acid-binding proteins"/>
    <property type="match status" value="1"/>
</dbReference>
<protein>
    <recommendedName>
        <fullName evidence="2 7">DNA repair protein RecO</fullName>
    </recommendedName>
    <alternativeName>
        <fullName evidence="6 7">Recombination protein O</fullName>
    </alternativeName>
</protein>
<name>A0ABZ1C1D0_9FIRM</name>
<dbReference type="PANTHER" id="PTHR33991">
    <property type="entry name" value="DNA REPAIR PROTEIN RECO"/>
    <property type="match status" value="1"/>
</dbReference>
<dbReference type="HAMAP" id="MF_00201">
    <property type="entry name" value="RecO"/>
    <property type="match status" value="1"/>
</dbReference>
<accession>A0ABZ1C1D0</accession>
<evidence type="ECO:0000256" key="1">
    <source>
        <dbReference type="ARBA" id="ARBA00007452"/>
    </source>
</evidence>
<comment type="function">
    <text evidence="7">Involved in DNA repair and RecF pathway recombination.</text>
</comment>
<keyword evidence="4 7" id="KW-0233">DNA recombination</keyword>